<dbReference type="PANTHER" id="PTHR43464">
    <property type="entry name" value="METHYLTRANSFERASE"/>
    <property type="match status" value="1"/>
</dbReference>
<sequence>MLTKIGRRSLKYYKNTAFSITVQANLHENVSAANDSQIEHFTLFKNEWWNEMGVMKPLHSLNRLRVPLIRDGLINTGSVQKNLINTPQPLTNLQILEVGCGGGILTEALARLGCCVTGIDTASDLIKVAKEHSSNNDLLKGINYDSTTIEKFANDNMEKFDAVVASEVLEHVDGKDAFLEACVKCLKPEGSIFITTINQTLTSWLLVVAMAENVIRILPQGTHFYDKFIAPHRTQKILEHNNCKTRLVHGYFYNFVTNSWSWSTNTSVHYAIHAVKM</sequence>
<dbReference type="AlphaFoldDB" id="A0AAN7ZVN2"/>
<dbReference type="HAMAP" id="MF_00472">
    <property type="entry name" value="UbiG"/>
    <property type="match status" value="1"/>
</dbReference>
<feature type="binding site" evidence="5">
    <location>
        <position position="170"/>
    </location>
    <ligand>
        <name>Mg(2+)</name>
        <dbReference type="ChEBI" id="CHEBI:18420"/>
    </ligand>
</feature>
<proteinExistence type="inferred from homology"/>
<dbReference type="InterPro" id="IPR010233">
    <property type="entry name" value="UbiG_MeTrfase"/>
</dbReference>
<keyword evidence="5" id="KW-0999">Mitochondrion inner membrane</keyword>
<keyword evidence="5" id="KW-0496">Mitochondrion</keyword>
<comment type="pathway">
    <text evidence="5">Cofactor biosynthesis; ubiquinone biosynthesis.</text>
</comment>
<comment type="cofactor">
    <cofactor evidence="5">
        <name>Mg(2+)</name>
        <dbReference type="ChEBI" id="CHEBI:18420"/>
    </cofactor>
</comment>
<dbReference type="GO" id="GO:0010420">
    <property type="term" value="F:polyprenyldihydroxybenzoate methyltransferase activity"/>
    <property type="evidence" value="ECO:0007669"/>
    <property type="project" value="UniProtKB-UniRule"/>
</dbReference>
<dbReference type="EC" id="2.1.1.114" evidence="5"/>
<dbReference type="Pfam" id="PF08241">
    <property type="entry name" value="Methyltransf_11"/>
    <property type="match status" value="1"/>
</dbReference>
<dbReference type="PANTHER" id="PTHR43464:SF19">
    <property type="entry name" value="UBIQUINONE BIOSYNTHESIS O-METHYLTRANSFERASE, MITOCHONDRIAL"/>
    <property type="match status" value="1"/>
</dbReference>
<comment type="catalytic activity">
    <reaction evidence="5">
        <text>a 3,4-dihydroxy-5-(all-trans-polyprenyl)benzoate + S-adenosyl-L-methionine = a 4-hydroxy-3-methoxy-5-(all-trans-polyprenyl)benzoate + S-adenosyl-L-homocysteine + H(+)</text>
        <dbReference type="Rhea" id="RHEA:44452"/>
        <dbReference type="Rhea" id="RHEA-COMP:10930"/>
        <dbReference type="Rhea" id="RHEA-COMP:10931"/>
        <dbReference type="ChEBI" id="CHEBI:15378"/>
        <dbReference type="ChEBI" id="CHEBI:57856"/>
        <dbReference type="ChEBI" id="CHEBI:59789"/>
        <dbReference type="ChEBI" id="CHEBI:64694"/>
        <dbReference type="ChEBI" id="CHEBI:84443"/>
        <dbReference type="EC" id="2.1.1.114"/>
    </reaction>
</comment>
<dbReference type="InterPro" id="IPR013216">
    <property type="entry name" value="Methyltransf_11"/>
</dbReference>
<comment type="subunit">
    <text evidence="5">Component of a multi-subunit COQ enzyme complex.</text>
</comment>
<evidence type="ECO:0000256" key="4">
    <source>
        <dbReference type="ARBA" id="ARBA00022691"/>
    </source>
</evidence>
<dbReference type="GO" id="GO:0046872">
    <property type="term" value="F:metal ion binding"/>
    <property type="evidence" value="ECO:0007669"/>
    <property type="project" value="UniProtKB-KW"/>
</dbReference>
<keyword evidence="2 5" id="KW-0808">Transferase</keyword>
<dbReference type="GO" id="GO:0061542">
    <property type="term" value="F:3-demethylubiquinol 3-O-methyltransferase activity"/>
    <property type="evidence" value="ECO:0007669"/>
    <property type="project" value="UniProtKB-UniRule"/>
</dbReference>
<feature type="binding site" evidence="5">
    <location>
        <position position="171"/>
    </location>
    <ligand>
        <name>Mg(2+)</name>
        <dbReference type="ChEBI" id="CHEBI:18420"/>
    </ligand>
</feature>
<dbReference type="Proteomes" id="UP001329430">
    <property type="component" value="Chromosome 2"/>
</dbReference>
<evidence type="ECO:0000313" key="7">
    <source>
        <dbReference type="EMBL" id="KAK5649058.1"/>
    </source>
</evidence>
<feature type="binding site" evidence="5">
    <location>
        <position position="166"/>
    </location>
    <ligand>
        <name>S-adenosyl-L-methionine</name>
        <dbReference type="ChEBI" id="CHEBI:59789"/>
    </ligand>
</feature>
<comment type="similarity">
    <text evidence="5">Belongs to the class I-like SAM-binding methyltransferase superfamily. UbiG/COQ3 family.</text>
</comment>
<dbReference type="CDD" id="cd02440">
    <property type="entry name" value="AdoMet_MTases"/>
    <property type="match status" value="1"/>
</dbReference>
<dbReference type="EMBL" id="JAVRBK010000002">
    <property type="protein sequence ID" value="KAK5649058.1"/>
    <property type="molecule type" value="Genomic_DNA"/>
</dbReference>
<evidence type="ECO:0000256" key="5">
    <source>
        <dbReference type="HAMAP-Rule" id="MF_03190"/>
    </source>
</evidence>
<dbReference type="GO" id="GO:0032259">
    <property type="term" value="P:methylation"/>
    <property type="evidence" value="ECO:0007669"/>
    <property type="project" value="UniProtKB-KW"/>
</dbReference>
<keyword evidence="8" id="KW-1185">Reference proteome</keyword>
<comment type="caution">
    <text evidence="7">The sequence shown here is derived from an EMBL/GenBank/DDBJ whole genome shotgun (WGS) entry which is preliminary data.</text>
</comment>
<comment type="catalytic activity">
    <reaction evidence="5">
        <text>a 3-demethylubiquinol + S-adenosyl-L-methionine = a ubiquinol + S-adenosyl-L-homocysteine + H(+)</text>
        <dbReference type="Rhea" id="RHEA:44380"/>
        <dbReference type="Rhea" id="RHEA-COMP:9566"/>
        <dbReference type="Rhea" id="RHEA-COMP:10914"/>
        <dbReference type="ChEBI" id="CHEBI:15378"/>
        <dbReference type="ChEBI" id="CHEBI:17976"/>
        <dbReference type="ChEBI" id="CHEBI:57856"/>
        <dbReference type="ChEBI" id="CHEBI:59789"/>
        <dbReference type="ChEBI" id="CHEBI:84422"/>
        <dbReference type="EC" id="2.1.1.64"/>
    </reaction>
</comment>
<evidence type="ECO:0000256" key="3">
    <source>
        <dbReference type="ARBA" id="ARBA00022688"/>
    </source>
</evidence>
<evidence type="ECO:0000256" key="1">
    <source>
        <dbReference type="ARBA" id="ARBA00022603"/>
    </source>
</evidence>
<reference evidence="7 8" key="1">
    <citation type="journal article" date="2024" name="Insects">
        <title>An Improved Chromosome-Level Genome Assembly of the Firefly Pyrocoelia pectoralis.</title>
        <authorList>
            <person name="Fu X."/>
            <person name="Meyer-Rochow V.B."/>
            <person name="Ballantyne L."/>
            <person name="Zhu X."/>
        </authorList>
    </citation>
    <scope>NUCLEOTIDE SEQUENCE [LARGE SCALE GENOMIC DNA]</scope>
    <source>
        <strain evidence="7">XCY_ONT2</strain>
    </source>
</reference>
<dbReference type="EC" id="2.1.1.-" evidence="5"/>
<dbReference type="Gene3D" id="3.40.50.150">
    <property type="entry name" value="Vaccinia Virus protein VP39"/>
    <property type="match status" value="1"/>
</dbReference>
<evidence type="ECO:0000256" key="2">
    <source>
        <dbReference type="ARBA" id="ARBA00022679"/>
    </source>
</evidence>
<keyword evidence="3 5" id="KW-0831">Ubiquinone biosynthesis</keyword>
<feature type="binding site" evidence="5">
    <location>
        <position position="120"/>
    </location>
    <ligand>
        <name>S-adenosyl-L-methionine</name>
        <dbReference type="ChEBI" id="CHEBI:59789"/>
    </ligand>
</feature>
<organism evidence="7 8">
    <name type="scientific">Pyrocoelia pectoralis</name>
    <dbReference type="NCBI Taxonomy" id="417401"/>
    <lineage>
        <taxon>Eukaryota</taxon>
        <taxon>Metazoa</taxon>
        <taxon>Ecdysozoa</taxon>
        <taxon>Arthropoda</taxon>
        <taxon>Hexapoda</taxon>
        <taxon>Insecta</taxon>
        <taxon>Pterygota</taxon>
        <taxon>Neoptera</taxon>
        <taxon>Endopterygota</taxon>
        <taxon>Coleoptera</taxon>
        <taxon>Polyphaga</taxon>
        <taxon>Elateriformia</taxon>
        <taxon>Elateroidea</taxon>
        <taxon>Lampyridae</taxon>
        <taxon>Lampyrinae</taxon>
        <taxon>Pyrocoelia</taxon>
    </lineage>
</organism>
<dbReference type="InterPro" id="IPR029063">
    <property type="entry name" value="SAM-dependent_MTases_sf"/>
</dbReference>
<evidence type="ECO:0000313" key="8">
    <source>
        <dbReference type="Proteomes" id="UP001329430"/>
    </source>
</evidence>
<keyword evidence="5" id="KW-0460">Magnesium</keyword>
<gene>
    <name evidence="5" type="primary">coq3</name>
    <name evidence="7" type="ORF">RI129_003950</name>
</gene>
<dbReference type="GO" id="GO:0031314">
    <property type="term" value="C:extrinsic component of mitochondrial inner membrane"/>
    <property type="evidence" value="ECO:0007669"/>
    <property type="project" value="UniProtKB-UniRule"/>
</dbReference>
<keyword evidence="5" id="KW-0472">Membrane</keyword>
<keyword evidence="1 5" id="KW-0489">Methyltransferase</keyword>
<feature type="binding site" evidence="5">
    <location>
        <position position="65"/>
    </location>
    <ligand>
        <name>S-adenosyl-L-methionine</name>
        <dbReference type="ChEBI" id="CHEBI:59789"/>
    </ligand>
</feature>
<dbReference type="NCBIfam" id="TIGR01983">
    <property type="entry name" value="UbiG"/>
    <property type="match status" value="1"/>
</dbReference>
<accession>A0AAN7ZVN2</accession>
<feature type="binding site" evidence="5">
    <location>
        <position position="99"/>
    </location>
    <ligand>
        <name>S-adenosyl-L-methionine</name>
        <dbReference type="ChEBI" id="CHEBI:59789"/>
    </ligand>
</feature>
<comment type="subcellular location">
    <subcellularLocation>
        <location evidence="5">Mitochondrion inner membrane</location>
        <topology evidence="5">Peripheral membrane protein</topology>
        <orientation evidence="5">Matrix side</orientation>
    </subcellularLocation>
</comment>
<keyword evidence="5" id="KW-0479">Metal-binding</keyword>
<feature type="binding site" evidence="5">
    <location>
        <position position="167"/>
    </location>
    <ligand>
        <name>Mg(2+)</name>
        <dbReference type="ChEBI" id="CHEBI:18420"/>
    </ligand>
</feature>
<dbReference type="SUPFAM" id="SSF53335">
    <property type="entry name" value="S-adenosyl-L-methionine-dependent methyltransferases"/>
    <property type="match status" value="1"/>
</dbReference>
<feature type="domain" description="Methyltransferase type 11" evidence="6">
    <location>
        <begin position="96"/>
        <end position="194"/>
    </location>
</feature>
<comment type="catalytic activity">
    <reaction evidence="5">
        <text>a 3-demethylubiquinone + S-adenosyl-L-methionine = a ubiquinone + S-adenosyl-L-homocysteine</text>
        <dbReference type="Rhea" id="RHEA:81215"/>
        <dbReference type="Rhea" id="RHEA-COMP:9565"/>
        <dbReference type="Rhea" id="RHEA-COMP:19654"/>
        <dbReference type="ChEBI" id="CHEBI:16389"/>
        <dbReference type="ChEBI" id="CHEBI:57856"/>
        <dbReference type="ChEBI" id="CHEBI:59789"/>
        <dbReference type="ChEBI" id="CHEBI:231825"/>
    </reaction>
</comment>
<dbReference type="EC" id="2.1.1.64" evidence="5"/>
<evidence type="ECO:0000259" key="6">
    <source>
        <dbReference type="Pfam" id="PF08241"/>
    </source>
</evidence>
<protein>
    <recommendedName>
        <fullName evidence="5">Ubiquinone biosynthesis O-methyltransferase, mitochondrial</fullName>
    </recommendedName>
    <alternativeName>
        <fullName evidence="5">3-demethylubiquinol 3-O-methyltransferase</fullName>
        <ecNumber evidence="5">2.1.1.64</ecNumber>
    </alternativeName>
    <alternativeName>
        <fullName evidence="5">3-demethylubiquinone 3-O-methyltransferase</fullName>
        <ecNumber evidence="5">2.1.1.-</ecNumber>
    </alternativeName>
    <alternativeName>
        <fullName evidence="5">Polyprenyldihydroxybenzoate methyltransferase</fullName>
        <ecNumber evidence="5">2.1.1.114</ecNumber>
    </alternativeName>
</protein>
<comment type="function">
    <text evidence="5">O-methyltransferase required for two non-consecutive steps during ubiquinone biosynthesis. Catalyzes the 2 O-methylation of 3,4-dihydroxy-5-(all-trans-polyprenyl)benzoic acid into 4-hydroxy-3-methoxy-5-(all-trans-polyprenyl)benzoic acid. Also catalyzes the last step of ubiquinone biosynthesis by mediating methylation of 3-demethylubiquinone into ubiquinone. Also able to mediate the methylation of 3-demethylubiquinol into ubiquinol.</text>
</comment>
<keyword evidence="4 5" id="KW-0949">S-adenosyl-L-methionine</keyword>
<name>A0AAN7ZVN2_9COLE</name>